<dbReference type="Proteomes" id="UP000014990">
    <property type="component" value="Segment"/>
</dbReference>
<dbReference type="EMBL" id="KC139517">
    <property type="protein sequence ID" value="AGF88196.1"/>
    <property type="molecule type" value="Genomic_DNA"/>
</dbReference>
<dbReference type="RefSeq" id="YP_008239485.1">
    <property type="nucleotide sequence ID" value="NC_021772.1"/>
</dbReference>
<evidence type="ECO:0000313" key="1">
    <source>
        <dbReference type="EMBL" id="AGF88196.1"/>
    </source>
</evidence>
<organism evidence="1 2">
    <name type="scientific">Salmonella phage FSL SP-058</name>
    <dbReference type="NCBI Taxonomy" id="1173761"/>
    <lineage>
        <taxon>Viruses</taxon>
        <taxon>Duplodnaviria</taxon>
        <taxon>Heunggongvirae</taxon>
        <taxon>Uroviricota</taxon>
        <taxon>Caudoviricetes</taxon>
        <taxon>Schitoviridae</taxon>
        <taxon>Humphriesvirinae</taxon>
        <taxon>Ithacavirus</taxon>
        <taxon>Ithacavirus SP058</taxon>
    </lineage>
</organism>
<dbReference type="KEGG" id="vg:16275529"/>
<accession>S4TNU1</accession>
<dbReference type="GeneID" id="16275529"/>
<reference evidence="1 2" key="1">
    <citation type="journal article" date="2013" name="BMC Genomics">
        <title>Genomic characterization provides new insight into Salmonella phage diversity.</title>
        <authorList>
            <person name="Moreno Switt A.I."/>
            <person name="Orsi R.H."/>
            <person name="den Bakker H.C."/>
            <person name="Vongkamjan K."/>
            <person name="Altier C."/>
            <person name="Wiedmann M."/>
        </authorList>
    </citation>
    <scope>NUCLEOTIDE SEQUENCE [LARGE SCALE GENOMIC DNA]</scope>
</reference>
<name>S4TNU1_9CAUD</name>
<protein>
    <submittedName>
        <fullName evidence="1">Uncharacterized protein</fullName>
    </submittedName>
</protein>
<dbReference type="OrthoDB" id="7923at10239"/>
<proteinExistence type="predicted"/>
<gene>
    <name evidence="1" type="ORF">SP058_00405</name>
</gene>
<evidence type="ECO:0000313" key="2">
    <source>
        <dbReference type="Proteomes" id="UP000014990"/>
    </source>
</evidence>
<sequence length="231" mass="26039">MTQLSVEQFKAVMPQNHKGSVNQDLMDKINKILSDPIMGEVLRDNLMSYTHVMKDGKFKIEDYLSAVKYVSFKLMGHTNFEAYIKTFPDRYQNFLNSGTSTKDIHCYVSAYNKGKLVNLIYEQTLVPTHVLNADIFQKAINVQADLMLNAKSEKVKCEAANSLLNHLKRPEANKIELNVGLQEGGVISELRELTSQLAAKQRQLIEGGVYSAKEVAHTKLVIDGESERVDD</sequence>
<keyword evidence="2" id="KW-1185">Reference proteome</keyword>